<evidence type="ECO:0000313" key="1">
    <source>
        <dbReference type="EMBL" id="RMA82700.1"/>
    </source>
</evidence>
<accession>A0A3M0ACM7</accession>
<evidence type="ECO:0000313" key="2">
    <source>
        <dbReference type="Proteomes" id="UP000267187"/>
    </source>
</evidence>
<comment type="caution">
    <text evidence="1">The sequence shown here is derived from an EMBL/GenBank/DDBJ whole genome shotgun (WGS) entry which is preliminary data.</text>
</comment>
<dbReference type="Proteomes" id="UP000267187">
    <property type="component" value="Unassembled WGS sequence"/>
</dbReference>
<name>A0A3M0ACM7_9GAMM</name>
<dbReference type="AlphaFoldDB" id="A0A3M0ACM7"/>
<keyword evidence="2" id="KW-1185">Reference proteome</keyword>
<protein>
    <submittedName>
        <fullName evidence="1">Uncharacterized protein</fullName>
    </submittedName>
</protein>
<sequence length="83" mass="9274">MNAEREIACSQINHLRDLKYASRGAGRTDQVFIQLSKTVGLRKETLFYKDKRGLEIAGIEGLKSSADYCQNLSKTSAVRPIVN</sequence>
<dbReference type="EMBL" id="REFJ01000001">
    <property type="protein sequence ID" value="RMA82700.1"/>
    <property type="molecule type" value="Genomic_DNA"/>
</dbReference>
<proteinExistence type="predicted"/>
<reference evidence="1 2" key="1">
    <citation type="submission" date="2018-10" db="EMBL/GenBank/DDBJ databases">
        <title>Genomic Encyclopedia of Type Strains, Phase IV (KMG-IV): sequencing the most valuable type-strain genomes for metagenomic binning, comparative biology and taxonomic classification.</title>
        <authorList>
            <person name="Goeker M."/>
        </authorList>
    </citation>
    <scope>NUCLEOTIDE SEQUENCE [LARGE SCALE GENOMIC DNA]</scope>
    <source>
        <strain evidence="1 2">DSM 25080</strain>
    </source>
</reference>
<gene>
    <name evidence="1" type="ORF">DFR27_0657</name>
</gene>
<organism evidence="1 2">
    <name type="scientific">Umboniibacter marinipuniceus</name>
    <dbReference type="NCBI Taxonomy" id="569599"/>
    <lineage>
        <taxon>Bacteria</taxon>
        <taxon>Pseudomonadati</taxon>
        <taxon>Pseudomonadota</taxon>
        <taxon>Gammaproteobacteria</taxon>
        <taxon>Cellvibrionales</taxon>
        <taxon>Cellvibrionaceae</taxon>
        <taxon>Umboniibacter</taxon>
    </lineage>
</organism>